<reference evidence="9" key="1">
    <citation type="submission" date="2023-03" db="EMBL/GenBank/DDBJ databases">
        <title>Complete genome of Cladonia borealis.</title>
        <authorList>
            <person name="Park H."/>
        </authorList>
    </citation>
    <scope>NUCLEOTIDE SEQUENCE</scope>
    <source>
        <strain evidence="9">ANT050790</strain>
    </source>
</reference>
<evidence type="ECO:0000259" key="8">
    <source>
        <dbReference type="Pfam" id="PF00248"/>
    </source>
</evidence>
<protein>
    <recommendedName>
        <fullName evidence="8">NADP-dependent oxidoreductase domain-containing protein</fullName>
    </recommendedName>
</protein>
<feature type="signal peptide" evidence="7">
    <location>
        <begin position="1"/>
        <end position="20"/>
    </location>
</feature>
<dbReference type="FunFam" id="3.20.20.100:FF:000002">
    <property type="entry name" value="2,5-diketo-D-gluconic acid reductase A"/>
    <property type="match status" value="1"/>
</dbReference>
<dbReference type="InterPro" id="IPR036812">
    <property type="entry name" value="NAD(P)_OxRdtase_dom_sf"/>
</dbReference>
<comment type="caution">
    <text evidence="9">The sequence shown here is derived from an EMBL/GenBank/DDBJ whole genome shotgun (WGS) entry which is preliminary data.</text>
</comment>
<dbReference type="PANTHER" id="PTHR43827:SF3">
    <property type="entry name" value="NADP-DEPENDENT OXIDOREDUCTASE DOMAIN-CONTAINING PROTEIN"/>
    <property type="match status" value="1"/>
</dbReference>
<evidence type="ECO:0000256" key="1">
    <source>
        <dbReference type="ARBA" id="ARBA00007905"/>
    </source>
</evidence>
<dbReference type="SUPFAM" id="SSF51430">
    <property type="entry name" value="NAD(P)-linked oxidoreductase"/>
    <property type="match status" value="1"/>
</dbReference>
<organism evidence="9 10">
    <name type="scientific">Cladonia borealis</name>
    <dbReference type="NCBI Taxonomy" id="184061"/>
    <lineage>
        <taxon>Eukaryota</taxon>
        <taxon>Fungi</taxon>
        <taxon>Dikarya</taxon>
        <taxon>Ascomycota</taxon>
        <taxon>Pezizomycotina</taxon>
        <taxon>Lecanoromycetes</taxon>
        <taxon>OSLEUM clade</taxon>
        <taxon>Lecanoromycetidae</taxon>
        <taxon>Lecanorales</taxon>
        <taxon>Lecanorineae</taxon>
        <taxon>Cladoniaceae</taxon>
        <taxon>Cladonia</taxon>
    </lineage>
</organism>
<evidence type="ECO:0000256" key="5">
    <source>
        <dbReference type="PIRSR" id="PIRSR000097-2"/>
    </source>
</evidence>
<gene>
    <name evidence="9" type="ORF">JMJ35_007906</name>
</gene>
<feature type="binding site" evidence="5">
    <location>
        <position position="134"/>
    </location>
    <ligand>
        <name>substrate</name>
    </ligand>
</feature>
<keyword evidence="7" id="KW-0732">Signal</keyword>
<evidence type="ECO:0000256" key="3">
    <source>
        <dbReference type="ARBA" id="ARBA00023002"/>
    </source>
</evidence>
<dbReference type="PROSITE" id="PS00063">
    <property type="entry name" value="ALDOKETO_REDUCTASE_3"/>
    <property type="match status" value="1"/>
</dbReference>
<dbReference type="PANTHER" id="PTHR43827">
    <property type="entry name" value="2,5-DIKETO-D-GLUCONIC ACID REDUCTASE"/>
    <property type="match status" value="1"/>
</dbReference>
<dbReference type="PROSITE" id="PS00062">
    <property type="entry name" value="ALDOKETO_REDUCTASE_2"/>
    <property type="match status" value="1"/>
</dbReference>
<dbReference type="CDD" id="cd19071">
    <property type="entry name" value="AKR_AKR1-5-like"/>
    <property type="match status" value="1"/>
</dbReference>
<proteinExistence type="inferred from homology"/>
<dbReference type="AlphaFoldDB" id="A0AA39QUJ4"/>
<evidence type="ECO:0000256" key="6">
    <source>
        <dbReference type="PIRSR" id="PIRSR000097-3"/>
    </source>
</evidence>
<dbReference type="Proteomes" id="UP001166286">
    <property type="component" value="Unassembled WGS sequence"/>
</dbReference>
<evidence type="ECO:0000256" key="2">
    <source>
        <dbReference type="ARBA" id="ARBA00022857"/>
    </source>
</evidence>
<feature type="site" description="Lowers pKa of active site Tyr" evidence="6">
    <location>
        <position position="101"/>
    </location>
</feature>
<comment type="similarity">
    <text evidence="1">Belongs to the aldo/keto reductase family.</text>
</comment>
<evidence type="ECO:0000256" key="4">
    <source>
        <dbReference type="PIRSR" id="PIRSR000097-1"/>
    </source>
</evidence>
<name>A0AA39QUJ4_9LECA</name>
<accession>A0AA39QUJ4</accession>
<keyword evidence="3" id="KW-0560">Oxidoreductase</keyword>
<dbReference type="PROSITE" id="PS00798">
    <property type="entry name" value="ALDOKETO_REDUCTASE_1"/>
    <property type="match status" value="1"/>
</dbReference>
<evidence type="ECO:0000313" key="10">
    <source>
        <dbReference type="Proteomes" id="UP001166286"/>
    </source>
</evidence>
<evidence type="ECO:0000313" key="9">
    <source>
        <dbReference type="EMBL" id="KAK0509512.1"/>
    </source>
</evidence>
<dbReference type="InterPro" id="IPR020471">
    <property type="entry name" value="AKR"/>
</dbReference>
<feature type="domain" description="NADP-dependent oxidoreductase" evidence="8">
    <location>
        <begin position="36"/>
        <end position="305"/>
    </location>
</feature>
<dbReference type="PIRSF" id="PIRSF000097">
    <property type="entry name" value="AKR"/>
    <property type="match status" value="1"/>
</dbReference>
<feature type="chain" id="PRO_5041428116" description="NADP-dependent oxidoreductase domain-containing protein" evidence="7">
    <location>
        <begin position="21"/>
        <end position="331"/>
    </location>
</feature>
<dbReference type="Pfam" id="PF00248">
    <property type="entry name" value="Aldo_ket_red"/>
    <property type="match status" value="1"/>
</dbReference>
<dbReference type="Gene3D" id="3.20.20.100">
    <property type="entry name" value="NADP-dependent oxidoreductase domain"/>
    <property type="match status" value="1"/>
</dbReference>
<sequence>MLGFTGISLTALALLGLCSAQNQIPLSHNAPSHIPAIGFGTWNLKISSANTSAAVATAIKTGYRHIDCAAAYDNQKDVGKGIREGLDETGLKREDIWVTSKLWNDHHAPDLVAEALDQTLQDLGLDYLDLYLMHWPVESSGGKNTIRYVDTWHAMSALLITPKVRQIGISNFSPPQLHHLLATSPIKPSVHQFESHPYLQQTSWVKYHQDHNIMVTAYSPLANLNPIYGAPGKSKDTPPSLLQNKEIGKIAEKRGCTNAQVALKWGMGRGTSVIPKSSHAERIRENFEAVDCALEREDYEVIGEVGERYLKRFNNPSEDWGVDLYEGLDGV</sequence>
<keyword evidence="10" id="KW-1185">Reference proteome</keyword>
<evidence type="ECO:0000256" key="7">
    <source>
        <dbReference type="SAM" id="SignalP"/>
    </source>
</evidence>
<dbReference type="InterPro" id="IPR018170">
    <property type="entry name" value="Aldo/ket_reductase_CS"/>
</dbReference>
<keyword evidence="2" id="KW-0521">NADP</keyword>
<feature type="active site" description="Proton donor" evidence="4">
    <location>
        <position position="72"/>
    </location>
</feature>
<dbReference type="InterPro" id="IPR023210">
    <property type="entry name" value="NADP_OxRdtase_dom"/>
</dbReference>
<dbReference type="GO" id="GO:0016616">
    <property type="term" value="F:oxidoreductase activity, acting on the CH-OH group of donors, NAD or NADP as acceptor"/>
    <property type="evidence" value="ECO:0007669"/>
    <property type="project" value="UniProtKB-ARBA"/>
</dbReference>
<dbReference type="EMBL" id="JAFEKC020000018">
    <property type="protein sequence ID" value="KAK0509512.1"/>
    <property type="molecule type" value="Genomic_DNA"/>
</dbReference>
<dbReference type="PRINTS" id="PR00069">
    <property type="entry name" value="ALDKETRDTASE"/>
</dbReference>